<dbReference type="GO" id="GO:0016887">
    <property type="term" value="F:ATP hydrolysis activity"/>
    <property type="evidence" value="ECO:0007669"/>
    <property type="project" value="InterPro"/>
</dbReference>
<evidence type="ECO:0000313" key="9">
    <source>
        <dbReference type="EMBL" id="AMO22594.1"/>
    </source>
</evidence>
<gene>
    <name evidence="9" type="ORF">UC35_06465</name>
</gene>
<evidence type="ECO:0000256" key="4">
    <source>
        <dbReference type="ARBA" id="ARBA00022989"/>
    </source>
</evidence>
<keyword evidence="5 6" id="KW-0472">Membrane</keyword>
<dbReference type="EMBL" id="CP010951">
    <property type="protein sequence ID" value="AMO22594.1"/>
    <property type="molecule type" value="Genomic_DNA"/>
</dbReference>
<dbReference type="InterPro" id="IPR027417">
    <property type="entry name" value="P-loop_NTPase"/>
</dbReference>
<dbReference type="Gene3D" id="1.20.1560.10">
    <property type="entry name" value="ABC transporter type 1, transmembrane domain"/>
    <property type="match status" value="1"/>
</dbReference>
<evidence type="ECO:0000259" key="7">
    <source>
        <dbReference type="PROSITE" id="PS50893"/>
    </source>
</evidence>
<evidence type="ECO:0000259" key="8">
    <source>
        <dbReference type="PROSITE" id="PS50929"/>
    </source>
</evidence>
<feature type="transmembrane region" description="Helical" evidence="6">
    <location>
        <begin position="292"/>
        <end position="313"/>
    </location>
</feature>
<feature type="domain" description="ABC transmembrane type-1" evidence="8">
    <location>
        <begin position="39"/>
        <end position="321"/>
    </location>
</feature>
<evidence type="ECO:0000256" key="3">
    <source>
        <dbReference type="ARBA" id="ARBA00022692"/>
    </source>
</evidence>
<evidence type="ECO:0000256" key="6">
    <source>
        <dbReference type="SAM" id="Phobius"/>
    </source>
</evidence>
<dbReference type="SUPFAM" id="SSF90123">
    <property type="entry name" value="ABC transporter transmembrane region"/>
    <property type="match status" value="1"/>
</dbReference>
<dbReference type="InterPro" id="IPR036640">
    <property type="entry name" value="ABC1_TM_sf"/>
</dbReference>
<sequence length="569" mass="63053">MDESDGFLLNRQSWLRWREMVSSFARSPEAGSRAKRLFVALLALLLAINGLNVLNSYVGRDFMTAIERRSMPVFLTMATIYVAVFAVSTVAAVVYRYTEEHLALLWRGWLTRRLVGEYLEEGTYYWLRESGIENPDQRIADDVRAFTATTISLMLVLLNTTFTTLAFSSVMWSISPLLFGVAVAYAALGSCLTVLFGRSLLWLNYRQADREAHLRADLVHLRQNAESVAMLRREGRIGALLRRRVDDLVSNAERIIGVNRNLGFFTTGYNYLIQIIPVLIVAPLFIRGEAAFGVITQSAMAFSHLIGAFSLVITQFQQISGYAVVLARLSALQDGAEQAAAPRPSGIEIREDGMQLAWQALSLRSRHDDATVLRSLTFTVPPGTHVLVMGPNEAARVALFRASASLWRAGEGRIVRPAPGAILFLPERTYLPPGTLREALLRTQQEHEADEAQIGAVLSAVGVEDAVSRAGGLEVQHDWDDVFSLADQERLSFARVLLATPRFAVLDRPSKLLGVDETARLIRLLATRSITVVTFESDEALSTCHDQCLTLEAGATWSAHSVHRETYTA</sequence>
<feature type="transmembrane region" description="Helical" evidence="6">
    <location>
        <begin position="37"/>
        <end position="58"/>
    </location>
</feature>
<dbReference type="PANTHER" id="PTHR11384:SF59">
    <property type="entry name" value="LYSOSOMAL COBALAMIN TRANSPORTER ABCD4"/>
    <property type="match status" value="1"/>
</dbReference>
<proteinExistence type="predicted"/>
<dbReference type="PROSITE" id="PS50929">
    <property type="entry name" value="ABC_TM1F"/>
    <property type="match status" value="1"/>
</dbReference>
<evidence type="ECO:0000256" key="5">
    <source>
        <dbReference type="ARBA" id="ARBA00023136"/>
    </source>
</evidence>
<dbReference type="PANTHER" id="PTHR11384">
    <property type="entry name" value="ATP-BINDING CASSETTE, SUB-FAMILY D MEMBER"/>
    <property type="match status" value="1"/>
</dbReference>
<dbReference type="RefSeq" id="WP_061497322.1">
    <property type="nucleotide sequence ID" value="NZ_CP010951.1"/>
</dbReference>
<dbReference type="GO" id="GO:0140359">
    <property type="term" value="F:ABC-type transporter activity"/>
    <property type="evidence" value="ECO:0007669"/>
    <property type="project" value="InterPro"/>
</dbReference>
<dbReference type="InterPro" id="IPR003439">
    <property type="entry name" value="ABC_transporter-like_ATP-bd"/>
</dbReference>
<dbReference type="Gene3D" id="3.40.50.300">
    <property type="entry name" value="P-loop containing nucleotide triphosphate hydrolases"/>
    <property type="match status" value="1"/>
</dbReference>
<feature type="domain" description="ABC transporter" evidence="7">
    <location>
        <begin position="349"/>
        <end position="569"/>
    </location>
</feature>
<feature type="transmembrane region" description="Helical" evidence="6">
    <location>
        <begin position="177"/>
        <end position="197"/>
    </location>
</feature>
<organism evidence="9 10">
    <name type="scientific">Ramlibacter tataouinensis</name>
    <dbReference type="NCBI Taxonomy" id="94132"/>
    <lineage>
        <taxon>Bacteria</taxon>
        <taxon>Pseudomonadati</taxon>
        <taxon>Pseudomonadota</taxon>
        <taxon>Betaproteobacteria</taxon>
        <taxon>Burkholderiales</taxon>
        <taxon>Comamonadaceae</taxon>
        <taxon>Ramlibacter</taxon>
    </lineage>
</organism>
<feature type="transmembrane region" description="Helical" evidence="6">
    <location>
        <begin position="269"/>
        <end position="286"/>
    </location>
</feature>
<dbReference type="InterPro" id="IPR011527">
    <property type="entry name" value="ABC1_TM_dom"/>
</dbReference>
<dbReference type="GO" id="GO:0005524">
    <property type="term" value="F:ATP binding"/>
    <property type="evidence" value="ECO:0007669"/>
    <property type="project" value="InterPro"/>
</dbReference>
<reference evidence="9 10" key="1">
    <citation type="journal article" date="2014" name="Int. J. Syst. Evol. Microbiol.">
        <title>Ramlibacter solisilvae sp. nov., isolated from forest soil, and emended description of the genus Ramlibacter.</title>
        <authorList>
            <person name="Lee H.J."/>
            <person name="Lee S.H."/>
            <person name="Lee S.S."/>
            <person name="Lee J.S."/>
            <person name="Kim Y."/>
            <person name="Kim S.C."/>
            <person name="Jeon C.O."/>
        </authorList>
    </citation>
    <scope>NUCLEOTIDE SEQUENCE [LARGE SCALE GENOMIC DNA]</scope>
    <source>
        <strain evidence="9 10">5-10</strain>
    </source>
</reference>
<evidence type="ECO:0000256" key="1">
    <source>
        <dbReference type="ARBA" id="ARBA00004651"/>
    </source>
</evidence>
<feature type="transmembrane region" description="Helical" evidence="6">
    <location>
        <begin position="145"/>
        <end position="171"/>
    </location>
</feature>
<protein>
    <submittedName>
        <fullName evidence="9">ABC transporter</fullName>
    </submittedName>
</protein>
<accession>A0A127JRE5</accession>
<dbReference type="Proteomes" id="UP000070433">
    <property type="component" value="Chromosome"/>
</dbReference>
<evidence type="ECO:0000313" key="10">
    <source>
        <dbReference type="Proteomes" id="UP000070433"/>
    </source>
</evidence>
<dbReference type="SUPFAM" id="SSF52540">
    <property type="entry name" value="P-loop containing nucleoside triphosphate hydrolases"/>
    <property type="match status" value="1"/>
</dbReference>
<keyword evidence="10" id="KW-1185">Reference proteome</keyword>
<dbReference type="PROSITE" id="PS50893">
    <property type="entry name" value="ABC_TRANSPORTER_2"/>
    <property type="match status" value="1"/>
</dbReference>
<evidence type="ECO:0000256" key="2">
    <source>
        <dbReference type="ARBA" id="ARBA00022448"/>
    </source>
</evidence>
<dbReference type="Pfam" id="PF06472">
    <property type="entry name" value="ABC_membrane_2"/>
    <property type="match status" value="1"/>
</dbReference>
<keyword evidence="4 6" id="KW-1133">Transmembrane helix</keyword>
<name>A0A127JRE5_9BURK</name>
<dbReference type="GO" id="GO:0005886">
    <property type="term" value="C:plasma membrane"/>
    <property type="evidence" value="ECO:0007669"/>
    <property type="project" value="UniProtKB-SubCell"/>
</dbReference>
<dbReference type="InterPro" id="IPR050835">
    <property type="entry name" value="ABC_transporter_sub-D"/>
</dbReference>
<keyword evidence="3 6" id="KW-0812">Transmembrane</keyword>
<comment type="subcellular location">
    <subcellularLocation>
        <location evidence="1">Cell membrane</location>
        <topology evidence="1">Multi-pass membrane protein</topology>
    </subcellularLocation>
</comment>
<keyword evidence="2" id="KW-0813">Transport</keyword>
<dbReference type="AlphaFoldDB" id="A0A127JRE5"/>
<feature type="transmembrane region" description="Helical" evidence="6">
    <location>
        <begin position="78"/>
        <end position="97"/>
    </location>
</feature>
<dbReference type="OrthoDB" id="9810134at2"/>
<dbReference type="PATRIC" id="fig|94132.3.peg.1313"/>